<dbReference type="Proteomes" id="UP000006671">
    <property type="component" value="Unassembled WGS sequence"/>
</dbReference>
<sequence length="244" mass="29298">MKGKLMMAYYQLRYFENNLDKVSEQLLNCTGIDPKNMNNSYHDPRPCFICASSYGYYYAQGFITQLISSFFLEEYDPCTIDSYRYNLEMDNSSKRMISMYPISLYEEYPILLDNHINMSDGMIFSLVIRNDFNPNNFTSEFAGFTPYYNQLAKSVFFNRYIITIAIHYKDIVEDSFKKIVEEELRKFLKQNYDFRNYLIMECNLFNREQVLRTTVESVKRFRFIDTNQFLKYMIQSDKKKCSLM</sequence>
<organism evidence="2">
    <name type="scientific">Naegleria gruberi</name>
    <name type="common">Amoeba</name>
    <dbReference type="NCBI Taxonomy" id="5762"/>
    <lineage>
        <taxon>Eukaryota</taxon>
        <taxon>Discoba</taxon>
        <taxon>Heterolobosea</taxon>
        <taxon>Tetramitia</taxon>
        <taxon>Eutetramitia</taxon>
        <taxon>Vahlkampfiidae</taxon>
        <taxon>Naegleria</taxon>
    </lineage>
</organism>
<dbReference type="InParanoid" id="D2VPJ1"/>
<dbReference type="AlphaFoldDB" id="D2VPJ1"/>
<keyword evidence="2" id="KW-1185">Reference proteome</keyword>
<dbReference type="OMA" id="ITIAIHY"/>
<evidence type="ECO:0000313" key="1">
    <source>
        <dbReference type="EMBL" id="EFC41132.1"/>
    </source>
</evidence>
<dbReference type="KEGG" id="ngr:NAEGRDRAFT_70878"/>
<dbReference type="EMBL" id="GG738887">
    <property type="protein sequence ID" value="EFC41132.1"/>
    <property type="molecule type" value="Genomic_DNA"/>
</dbReference>
<dbReference type="VEuPathDB" id="AmoebaDB:NAEGRDRAFT_70878"/>
<name>D2VPJ1_NAEGR</name>
<gene>
    <name evidence="1" type="ORF">NAEGRDRAFT_70878</name>
</gene>
<protein>
    <submittedName>
        <fullName evidence="1">Predicted protein</fullName>
    </submittedName>
</protein>
<accession>D2VPJ1</accession>
<dbReference type="RefSeq" id="XP_002673876.1">
    <property type="nucleotide sequence ID" value="XM_002673830.1"/>
</dbReference>
<dbReference type="GeneID" id="8851094"/>
<proteinExistence type="predicted"/>
<dbReference type="OrthoDB" id="10522596at2759"/>
<evidence type="ECO:0000313" key="2">
    <source>
        <dbReference type="Proteomes" id="UP000006671"/>
    </source>
</evidence>
<reference evidence="1 2" key="1">
    <citation type="journal article" date="2010" name="Cell">
        <title>The genome of Naegleria gruberi illuminates early eukaryotic versatility.</title>
        <authorList>
            <person name="Fritz-Laylin L.K."/>
            <person name="Prochnik S.E."/>
            <person name="Ginger M.L."/>
            <person name="Dacks J.B."/>
            <person name="Carpenter M.L."/>
            <person name="Field M.C."/>
            <person name="Kuo A."/>
            <person name="Paredez A."/>
            <person name="Chapman J."/>
            <person name="Pham J."/>
            <person name="Shu S."/>
            <person name="Neupane R."/>
            <person name="Cipriano M."/>
            <person name="Mancuso J."/>
            <person name="Tu H."/>
            <person name="Salamov A."/>
            <person name="Lindquist E."/>
            <person name="Shapiro H."/>
            <person name="Lucas S."/>
            <person name="Grigoriev I.V."/>
            <person name="Cande W.Z."/>
            <person name="Fulton C."/>
            <person name="Rokhsar D.S."/>
            <person name="Dawson S.C."/>
        </authorList>
    </citation>
    <scope>NUCLEOTIDE SEQUENCE [LARGE SCALE GENOMIC DNA]</scope>
    <source>
        <strain evidence="1 2">NEG-M</strain>
    </source>
</reference>